<sequence length="52" mass="5793">MNFCGSYISLFAHLLRARMPEARECPSGTELVSSQLEYRRLDAVMVGKDSVG</sequence>
<protein>
    <submittedName>
        <fullName evidence="1">Uncharacterized protein</fullName>
    </submittedName>
</protein>
<evidence type="ECO:0000313" key="2">
    <source>
        <dbReference type="Proteomes" id="UP000006228"/>
    </source>
</evidence>
<dbReference type="AlphaFoldDB" id="E8M399"/>
<dbReference type="EMBL" id="AEVT01000018">
    <property type="protein sequence ID" value="EGA71405.1"/>
    <property type="molecule type" value="Genomic_DNA"/>
</dbReference>
<dbReference type="Proteomes" id="UP000006228">
    <property type="component" value="Unassembled WGS sequence"/>
</dbReference>
<proteinExistence type="predicted"/>
<comment type="caution">
    <text evidence="1">The sequence shown here is derived from an EMBL/GenBank/DDBJ whole genome shotgun (WGS) entry which is preliminary data.</text>
</comment>
<accession>E8M399</accession>
<name>E8M399_PHOS4</name>
<organism evidence="1 2">
    <name type="scientific">Vibrio sinaloensis DSM 21326</name>
    <dbReference type="NCBI Taxonomy" id="945550"/>
    <lineage>
        <taxon>Bacteria</taxon>
        <taxon>Pseudomonadati</taxon>
        <taxon>Pseudomonadota</taxon>
        <taxon>Gammaproteobacteria</taxon>
        <taxon>Vibrionales</taxon>
        <taxon>Vibrionaceae</taxon>
        <taxon>Vibrio</taxon>
        <taxon>Vibrio oreintalis group</taxon>
    </lineage>
</organism>
<reference evidence="1 2" key="1">
    <citation type="journal article" date="2012" name="Int. J. Syst. Evol. Microbiol.">
        <title>Vibrio caribbeanicus sp. nov., isolated from the marine sponge Scleritoderma cyanea.</title>
        <authorList>
            <person name="Hoffmann M."/>
            <person name="Monday S.R."/>
            <person name="Allard M.W."/>
            <person name="Strain E.A."/>
            <person name="Whittaker P."/>
            <person name="Naum M."/>
            <person name="McCarthy P.J."/>
            <person name="Lopez J.V."/>
            <person name="Fischer M."/>
            <person name="Brown E.W."/>
        </authorList>
    </citation>
    <scope>NUCLEOTIDE SEQUENCE [LARGE SCALE GENOMIC DNA]</scope>
    <source>
        <strain evidence="2">DSMZ 21326</strain>
    </source>
</reference>
<gene>
    <name evidence="1" type="ORF">VISI1226_11501</name>
</gene>
<evidence type="ECO:0000313" key="1">
    <source>
        <dbReference type="EMBL" id="EGA71405.1"/>
    </source>
</evidence>